<dbReference type="AlphaFoldDB" id="M6FP37"/>
<reference evidence="1 2" key="1">
    <citation type="submission" date="2013-01" db="EMBL/GenBank/DDBJ databases">
        <authorList>
            <person name="Harkins D.M."/>
            <person name="Durkin A.S."/>
            <person name="Brinkac L.M."/>
            <person name="Haft D.H."/>
            <person name="Selengut J.D."/>
            <person name="Sanka R."/>
            <person name="DePew J."/>
            <person name="Purushe J."/>
            <person name="Hospenthal D.R."/>
            <person name="Murray C.K."/>
            <person name="Pimentel G."/>
            <person name="Wasfy M."/>
            <person name="Vinetz J.M."/>
            <person name="Sutton G.G."/>
            <person name="Nierman W.C."/>
            <person name="Fouts D.E."/>
        </authorList>
    </citation>
    <scope>NUCLEOTIDE SEQUENCE [LARGE SCALE GENOMIC DNA]</scope>
    <source>
        <strain evidence="1 2">2006001855</strain>
    </source>
</reference>
<accession>M6FP37</accession>
<proteinExistence type="predicted"/>
<protein>
    <submittedName>
        <fullName evidence="1">Uncharacterized protein</fullName>
    </submittedName>
</protein>
<dbReference type="Proteomes" id="UP000012101">
    <property type="component" value="Unassembled WGS sequence"/>
</dbReference>
<evidence type="ECO:0000313" key="1">
    <source>
        <dbReference type="EMBL" id="EMM74548.1"/>
    </source>
</evidence>
<evidence type="ECO:0000313" key="2">
    <source>
        <dbReference type="Proteomes" id="UP000012101"/>
    </source>
</evidence>
<dbReference type="EMBL" id="AFJM02000009">
    <property type="protein sequence ID" value="EMM74548.1"/>
    <property type="molecule type" value="Genomic_DNA"/>
</dbReference>
<comment type="caution">
    <text evidence="1">The sequence shown here is derived from an EMBL/GenBank/DDBJ whole genome shotgun (WGS) entry which is preliminary data.</text>
</comment>
<sequence length="61" mass="7312">MQDPKQFSIESIRERLKERFPKEADEIISLFNWELICKFSLYLKEKTKSAGSFPKGIRKKF</sequence>
<organism evidence="1 2">
    <name type="scientific">Leptospira weilii str. 2006001855</name>
    <dbReference type="NCBI Taxonomy" id="996804"/>
    <lineage>
        <taxon>Bacteria</taxon>
        <taxon>Pseudomonadati</taxon>
        <taxon>Spirochaetota</taxon>
        <taxon>Spirochaetia</taxon>
        <taxon>Leptospirales</taxon>
        <taxon>Leptospiraceae</taxon>
        <taxon>Leptospira</taxon>
    </lineage>
</organism>
<name>M6FP37_9LEPT</name>
<gene>
    <name evidence="1" type="ORF">LEP1GSC038_4423</name>
</gene>